<gene>
    <name evidence="6" type="ORF">H0A72_21120</name>
</gene>
<evidence type="ECO:0000256" key="4">
    <source>
        <dbReference type="ARBA" id="ARBA00030169"/>
    </source>
</evidence>
<dbReference type="NCBIfam" id="NF004850">
    <property type="entry name" value="PRK06201.1"/>
    <property type="match status" value="1"/>
</dbReference>
<dbReference type="RefSeq" id="WP_180158490.1">
    <property type="nucleotide sequence ID" value="NZ_JACCEM010000016.1"/>
</dbReference>
<dbReference type="AlphaFoldDB" id="A0A853G6P2"/>
<evidence type="ECO:0000313" key="7">
    <source>
        <dbReference type="Proteomes" id="UP000559809"/>
    </source>
</evidence>
<name>A0A853G6P2_9BURK</name>
<reference evidence="6 7" key="1">
    <citation type="submission" date="2020-07" db="EMBL/GenBank/DDBJ databases">
        <title>Taxonomic revisions and descriptions of new bacterial species based on genomic comparisons in the high-G+C-content subgroup of the family Alcaligenaceae.</title>
        <authorList>
            <person name="Szabo A."/>
            <person name="Felfoldi T."/>
        </authorList>
    </citation>
    <scope>NUCLEOTIDE SEQUENCE [LARGE SCALE GENOMIC DNA]</scope>
    <source>
        <strain evidence="6 7">LMG 24012</strain>
    </source>
</reference>
<dbReference type="Pfam" id="PF03737">
    <property type="entry name" value="RraA-like"/>
    <property type="match status" value="1"/>
</dbReference>
<feature type="binding site" evidence="5">
    <location>
        <begin position="90"/>
        <end position="93"/>
    </location>
    <ligand>
        <name>substrate</name>
    </ligand>
</feature>
<accession>A0A853G6P2</accession>
<dbReference type="InterPro" id="IPR036704">
    <property type="entry name" value="RraA/RraA-like_sf"/>
</dbReference>
<evidence type="ECO:0000256" key="1">
    <source>
        <dbReference type="ARBA" id="ARBA00001968"/>
    </source>
</evidence>
<dbReference type="EMBL" id="JACCEM010000016">
    <property type="protein sequence ID" value="NYT51817.1"/>
    <property type="molecule type" value="Genomic_DNA"/>
</dbReference>
<evidence type="ECO:0000256" key="5">
    <source>
        <dbReference type="PIRSR" id="PIRSR605493-1"/>
    </source>
</evidence>
<dbReference type="PANTHER" id="PTHR33254:SF4">
    <property type="entry name" value="4-HYDROXY-4-METHYL-2-OXOGLUTARATE ALDOLASE 3-RELATED"/>
    <property type="match status" value="1"/>
</dbReference>
<sequence length="206" mass="21134">MSTTQNELSELIAAYASSSTAIISDNLAREPGAVGIRPFHHCTGAVAGRALTVRTRAGDNATVHKALDLIQPGDFIIVDGGGDLSRAVIGEIMAAIAKSRGAVGFVIDGAIRDVDVIAANTFPVFAKAAIHRGPYKNGPGEINVPVSVGGMIVNPGDIVVGDGDGIVAFPVEGAKELLVAVRAQEKKEADMLAAIANGTYTNAYAK</sequence>
<dbReference type="Gene3D" id="3.50.30.40">
    <property type="entry name" value="Ribonuclease E inhibitor RraA/RraA-like"/>
    <property type="match status" value="1"/>
</dbReference>
<dbReference type="CDD" id="cd16841">
    <property type="entry name" value="RraA_family"/>
    <property type="match status" value="1"/>
</dbReference>
<keyword evidence="7" id="KW-1185">Reference proteome</keyword>
<protein>
    <recommendedName>
        <fullName evidence="2">Putative 4-hydroxy-4-methyl-2-oxoglutarate aldolase</fullName>
    </recommendedName>
    <alternativeName>
        <fullName evidence="3">Regulator of ribonuclease activity homolog</fullName>
    </alternativeName>
    <alternativeName>
        <fullName evidence="4">RraA-like protein</fullName>
    </alternativeName>
</protein>
<dbReference type="PANTHER" id="PTHR33254">
    <property type="entry name" value="4-HYDROXY-4-METHYL-2-OXOGLUTARATE ALDOLASE 3-RELATED"/>
    <property type="match status" value="1"/>
</dbReference>
<dbReference type="Proteomes" id="UP000559809">
    <property type="component" value="Unassembled WGS sequence"/>
</dbReference>
<keyword evidence="5" id="KW-0479">Metal-binding</keyword>
<keyword evidence="5" id="KW-0460">Magnesium</keyword>
<comment type="caution">
    <text evidence="6">The sequence shown here is derived from an EMBL/GenBank/DDBJ whole genome shotgun (WGS) entry which is preliminary data.</text>
</comment>
<comment type="cofactor">
    <cofactor evidence="1">
        <name>a divalent metal cation</name>
        <dbReference type="ChEBI" id="CHEBI:60240"/>
    </cofactor>
</comment>
<feature type="binding site" evidence="5">
    <location>
        <position position="112"/>
    </location>
    <ligand>
        <name>substrate</name>
    </ligand>
</feature>
<organism evidence="6 7">
    <name type="scientific">Parapusillimonas granuli</name>
    <dbReference type="NCBI Taxonomy" id="380911"/>
    <lineage>
        <taxon>Bacteria</taxon>
        <taxon>Pseudomonadati</taxon>
        <taxon>Pseudomonadota</taxon>
        <taxon>Betaproteobacteria</taxon>
        <taxon>Burkholderiales</taxon>
        <taxon>Alcaligenaceae</taxon>
        <taxon>Parapusillimonas</taxon>
    </lineage>
</organism>
<evidence type="ECO:0000313" key="6">
    <source>
        <dbReference type="EMBL" id="NYT51817.1"/>
    </source>
</evidence>
<evidence type="ECO:0000256" key="3">
    <source>
        <dbReference type="ARBA" id="ARBA00029596"/>
    </source>
</evidence>
<dbReference type="GO" id="GO:0046872">
    <property type="term" value="F:metal ion binding"/>
    <property type="evidence" value="ECO:0007669"/>
    <property type="project" value="UniProtKB-KW"/>
</dbReference>
<proteinExistence type="predicted"/>
<feature type="binding site" evidence="5">
    <location>
        <position position="113"/>
    </location>
    <ligand>
        <name>Mg(2+)</name>
        <dbReference type="ChEBI" id="CHEBI:18420"/>
    </ligand>
</feature>
<dbReference type="InterPro" id="IPR005493">
    <property type="entry name" value="RraA/RraA-like"/>
</dbReference>
<dbReference type="SUPFAM" id="SSF89562">
    <property type="entry name" value="RraA-like"/>
    <property type="match status" value="1"/>
</dbReference>
<comment type="cofactor">
    <cofactor evidence="5">
        <name>Mg(2+)</name>
        <dbReference type="ChEBI" id="CHEBI:18420"/>
    </cofactor>
</comment>
<evidence type="ECO:0000256" key="2">
    <source>
        <dbReference type="ARBA" id="ARBA00016549"/>
    </source>
</evidence>